<dbReference type="AlphaFoldDB" id="A0A147K6B6"/>
<protein>
    <recommendedName>
        <fullName evidence="5">SbsA Ig-like domain-containing protein</fullName>
    </recommendedName>
</protein>
<proteinExistence type="predicted"/>
<name>A0A147K6B6_9BACI</name>
<feature type="region of interest" description="Disordered" evidence="2">
    <location>
        <begin position="163"/>
        <end position="199"/>
    </location>
</feature>
<evidence type="ECO:0000256" key="2">
    <source>
        <dbReference type="SAM" id="MobiDB-lite"/>
    </source>
</evidence>
<dbReference type="EMBL" id="LDYG01000039">
    <property type="protein sequence ID" value="KUP05382.1"/>
    <property type="molecule type" value="Genomic_DNA"/>
</dbReference>
<dbReference type="PATRIC" id="fig|1150625.3.peg.2613"/>
<evidence type="ECO:0000256" key="1">
    <source>
        <dbReference type="ARBA" id="ARBA00022729"/>
    </source>
</evidence>
<evidence type="ECO:0000313" key="4">
    <source>
        <dbReference type="Proteomes" id="UP000074108"/>
    </source>
</evidence>
<evidence type="ECO:0008006" key="5">
    <source>
        <dbReference type="Google" id="ProtNLM"/>
    </source>
</evidence>
<dbReference type="SUPFAM" id="SSF82171">
    <property type="entry name" value="DPP6 N-terminal domain-like"/>
    <property type="match status" value="1"/>
</dbReference>
<organism evidence="3 4">
    <name type="scientific">Bacillus coahuilensis p1.1.43</name>
    <dbReference type="NCBI Taxonomy" id="1150625"/>
    <lineage>
        <taxon>Bacteria</taxon>
        <taxon>Bacillati</taxon>
        <taxon>Bacillota</taxon>
        <taxon>Bacilli</taxon>
        <taxon>Bacillales</taxon>
        <taxon>Bacillaceae</taxon>
        <taxon>Bacillus</taxon>
    </lineage>
</organism>
<dbReference type="Pfam" id="PF09826">
    <property type="entry name" value="Beta_propel"/>
    <property type="match status" value="1"/>
</dbReference>
<dbReference type="Gene3D" id="2.60.40.1220">
    <property type="match status" value="1"/>
</dbReference>
<keyword evidence="1" id="KW-0732">Signal</keyword>
<gene>
    <name evidence="3" type="ORF">Q75_12420</name>
</gene>
<dbReference type="STRING" id="1150625.Q75_12420"/>
<keyword evidence="4" id="KW-1185">Reference proteome</keyword>
<sequence length="720" mass="82153">MISVCILGALYLVVKPATIIESNRNPIAITTGEPTVVLNDKVWTIRFSKEIDSSTITNETIHVQDKNGDTVDVTLEIAEDRKSVQVLPPTTGYDTTLSPYELNVSTIIEGSNGWNTRNSPTLSFVTVPTLPLIESDQELKKYFTSITKQMKEEKRSLWGEETLETAESNEQSADSSALKQSSNDYSETNTQVSGVDESDHVKTDGNYLYRVQENQVVIFDIRDRENLRIVSEIQEDPNFQPGELYLNGDQLIVTGYKWDEENTVKARDEIYHYFPWHSYSSIKIYDIKDRNKPTLLRDIALEGHQLSSRKVDSTLYIVSSYYPDLYYYEENMNVELRPLFSDSKIGSEPQPVQFDSIRYVPESQQPNFITIMAIDLINMDTPVATHSYLGGGEQLYMSKENLYVAVSNYQNIREPSSWSTIDSEIYKFHIDGTDVTYTSMTHVDGTILNQFSMDEYKGNFRVVTTTGFAWDETSPSANHLYIFDQNLQPLSSIEDLAKGERIYSARFMGDKAYMVTFRETDPLFVMDTSDPMNPKVLGELKIPGFSNYLHPYDENHLIGFGYDTTLETIEGSKEPIVRQGGMKISLFDITDFSNPIEKDTLVIGGRGTYSELQYNHKALMHHPSHDLFAFPISIYEPVKGSQYEDQLEFQGGLVYTITPKEGIQKEAEIIHVEGELFQYGEWETEMQRFLYVGDTLLALSNNKLSTHDINTYSILDELEF</sequence>
<reference evidence="3 4" key="1">
    <citation type="journal article" date="2016" name="Front. Microbiol.">
        <title>Microevolution Analysis of Bacillus coahuilensis Unveils Differences in Phosphorus Acquisition Strategies and Their Regulation.</title>
        <authorList>
            <person name="Gomez-Lunar Z."/>
            <person name="Hernandez-Gonzalez I."/>
            <person name="Rodriguez-Torres M.D."/>
            <person name="Souza V."/>
            <person name="Olmedo-Alvarez G."/>
        </authorList>
    </citation>
    <scope>NUCLEOTIDE SEQUENCE [LARGE SCALE GENOMIC DNA]</scope>
    <source>
        <strain evidence="4">p1.1.43</strain>
    </source>
</reference>
<comment type="caution">
    <text evidence="3">The sequence shown here is derived from an EMBL/GenBank/DDBJ whole genome shotgun (WGS) entry which is preliminary data.</text>
</comment>
<feature type="compositionally biased region" description="Polar residues" evidence="2">
    <location>
        <begin position="165"/>
        <end position="193"/>
    </location>
</feature>
<dbReference type="InterPro" id="IPR019198">
    <property type="entry name" value="Beta_propeller_containing"/>
</dbReference>
<dbReference type="Proteomes" id="UP000074108">
    <property type="component" value="Unassembled WGS sequence"/>
</dbReference>
<dbReference type="InterPro" id="IPR014755">
    <property type="entry name" value="Cu-Rt/internalin_Ig-like"/>
</dbReference>
<evidence type="ECO:0000313" key="3">
    <source>
        <dbReference type="EMBL" id="KUP05382.1"/>
    </source>
</evidence>
<accession>A0A147K6B6</accession>